<keyword evidence="3" id="KW-0677">Repeat</keyword>
<dbReference type="GO" id="GO:0016757">
    <property type="term" value="F:glycosyltransferase activity"/>
    <property type="evidence" value="ECO:0007669"/>
    <property type="project" value="TreeGrafter"/>
</dbReference>
<sequence length="403" mass="45997">YFIVDPIVCPPDTVACERWQGRPVDKATRMVTLHPGDCGMDLDPEDDTEPDWVYAERLIYMPHSYFVNDHRQGFREEDENQAHAPSLAPEQCWAHEEDRRWKMRREVFPGLRDDVVIFANFNQLYKIDPSIFRVWLRILANVPHAILWLLRFPAAGEQYILRTAEEQAGKEVASRIVFTDVAAKHIHIHRGRVADLFLDTPECNGHTTAADILWSGTPILTYPRHRHKMCSRVAASIAYATGYGDEMTVLSEQEYEARAVEYAQSVSWEYGHAPHPRQGLHRRGKGVLIELRKKLFLTRDVSPLFDTPRWTRNLEKGYWEAWRRWTSGEDFAADDDGQVRANIGCIYITDEDPPLAHISSTKRTMETATTLPQTAPPAASSQSSALIRPHPSSGALIRSAART</sequence>
<gene>
    <name evidence="7" type="ORF">THASP1DRAFT_20924</name>
</gene>
<evidence type="ECO:0000256" key="4">
    <source>
        <dbReference type="ARBA" id="ARBA00022803"/>
    </source>
</evidence>
<evidence type="ECO:0000313" key="8">
    <source>
        <dbReference type="Proteomes" id="UP000271241"/>
    </source>
</evidence>
<feature type="non-terminal residue" evidence="7">
    <location>
        <position position="1"/>
    </location>
</feature>
<feature type="region of interest" description="Disordered" evidence="5">
    <location>
        <begin position="366"/>
        <end position="403"/>
    </location>
</feature>
<name>A0A4V1IVN0_9FUNG</name>
<dbReference type="GO" id="GO:0006493">
    <property type="term" value="P:protein O-linked glycosylation"/>
    <property type="evidence" value="ECO:0007669"/>
    <property type="project" value="TreeGrafter"/>
</dbReference>
<dbReference type="EMBL" id="KZ993574">
    <property type="protein sequence ID" value="RKP04629.1"/>
    <property type="molecule type" value="Genomic_DNA"/>
</dbReference>
<comment type="pathway">
    <text evidence="1">Protein modification; protein glycosylation.</text>
</comment>
<feature type="compositionally biased region" description="Low complexity" evidence="5">
    <location>
        <begin position="367"/>
        <end position="386"/>
    </location>
</feature>
<dbReference type="InterPro" id="IPR029489">
    <property type="entry name" value="OGT/SEC/SPY_C"/>
</dbReference>
<dbReference type="PANTHER" id="PTHR44998:SF1">
    <property type="entry name" value="UDP-N-ACETYLGLUCOSAMINE--PEPTIDE N-ACETYLGLUCOSAMINYLTRANSFERASE 110 KDA SUBUNIT"/>
    <property type="match status" value="1"/>
</dbReference>
<dbReference type="OrthoDB" id="421121at2759"/>
<organism evidence="7 8">
    <name type="scientific">Thamnocephalis sphaerospora</name>
    <dbReference type="NCBI Taxonomy" id="78915"/>
    <lineage>
        <taxon>Eukaryota</taxon>
        <taxon>Fungi</taxon>
        <taxon>Fungi incertae sedis</taxon>
        <taxon>Zoopagomycota</taxon>
        <taxon>Zoopagomycotina</taxon>
        <taxon>Zoopagomycetes</taxon>
        <taxon>Zoopagales</taxon>
        <taxon>Sigmoideomycetaceae</taxon>
        <taxon>Thamnocephalis</taxon>
    </lineage>
</organism>
<keyword evidence="2 7" id="KW-0808">Transferase</keyword>
<dbReference type="Pfam" id="PF13844">
    <property type="entry name" value="Glyco_transf_41"/>
    <property type="match status" value="1"/>
</dbReference>
<evidence type="ECO:0000256" key="3">
    <source>
        <dbReference type="ARBA" id="ARBA00022737"/>
    </source>
</evidence>
<dbReference type="AlphaFoldDB" id="A0A4V1IVN0"/>
<proteinExistence type="predicted"/>
<evidence type="ECO:0000256" key="2">
    <source>
        <dbReference type="ARBA" id="ARBA00022679"/>
    </source>
</evidence>
<dbReference type="Proteomes" id="UP000271241">
    <property type="component" value="Unassembled WGS sequence"/>
</dbReference>
<feature type="domain" description="O-GlcNAc transferase C-terminal" evidence="6">
    <location>
        <begin position="110"/>
        <end position="266"/>
    </location>
</feature>
<evidence type="ECO:0000313" key="7">
    <source>
        <dbReference type="EMBL" id="RKP04629.1"/>
    </source>
</evidence>
<dbReference type="FunFam" id="3.40.50.2000:FF:000110">
    <property type="entry name" value="UDP-N-acetylglucosaminyltransferase protein"/>
    <property type="match status" value="1"/>
</dbReference>
<evidence type="ECO:0000256" key="5">
    <source>
        <dbReference type="SAM" id="MobiDB-lite"/>
    </source>
</evidence>
<dbReference type="STRING" id="78915.A0A4V1IVN0"/>
<protein>
    <submittedName>
        <fullName evidence="7">Glycosyl transferase family 41-domain-containing protein</fullName>
    </submittedName>
</protein>
<keyword evidence="4" id="KW-0802">TPR repeat</keyword>
<evidence type="ECO:0000259" key="6">
    <source>
        <dbReference type="Pfam" id="PF13844"/>
    </source>
</evidence>
<dbReference type="Gene3D" id="3.40.50.2000">
    <property type="entry name" value="Glycogen Phosphorylase B"/>
    <property type="match status" value="1"/>
</dbReference>
<keyword evidence="8" id="KW-1185">Reference proteome</keyword>
<dbReference type="PANTHER" id="PTHR44998">
    <property type="match status" value="1"/>
</dbReference>
<evidence type="ECO:0000256" key="1">
    <source>
        <dbReference type="ARBA" id="ARBA00004922"/>
    </source>
</evidence>
<dbReference type="Gene3D" id="3.40.50.11380">
    <property type="match status" value="1"/>
</dbReference>
<accession>A0A4V1IVN0</accession>
<reference evidence="8" key="1">
    <citation type="journal article" date="2018" name="Nat. Microbiol.">
        <title>Leveraging single-cell genomics to expand the fungal tree of life.</title>
        <authorList>
            <person name="Ahrendt S.R."/>
            <person name="Quandt C.A."/>
            <person name="Ciobanu D."/>
            <person name="Clum A."/>
            <person name="Salamov A."/>
            <person name="Andreopoulos B."/>
            <person name="Cheng J.F."/>
            <person name="Woyke T."/>
            <person name="Pelin A."/>
            <person name="Henrissat B."/>
            <person name="Reynolds N.K."/>
            <person name="Benny G.L."/>
            <person name="Smith M.E."/>
            <person name="James T.Y."/>
            <person name="Grigoriev I.V."/>
        </authorList>
    </citation>
    <scope>NUCLEOTIDE SEQUENCE [LARGE SCALE GENOMIC DNA]</scope>
    <source>
        <strain evidence="8">RSA 1356</strain>
    </source>
</reference>